<protein>
    <submittedName>
        <fullName evidence="1">Uncharacterized protein</fullName>
    </submittedName>
</protein>
<name>A0A2P2QTP9_RHIMU</name>
<sequence>MRAPLQSFTHAPTQAIREWVGTKSHSFFSKCLST</sequence>
<proteinExistence type="predicted"/>
<evidence type="ECO:0000313" key="1">
    <source>
        <dbReference type="EMBL" id="MBX70325.1"/>
    </source>
</evidence>
<organism evidence="1">
    <name type="scientific">Rhizophora mucronata</name>
    <name type="common">Asiatic mangrove</name>
    <dbReference type="NCBI Taxonomy" id="61149"/>
    <lineage>
        <taxon>Eukaryota</taxon>
        <taxon>Viridiplantae</taxon>
        <taxon>Streptophyta</taxon>
        <taxon>Embryophyta</taxon>
        <taxon>Tracheophyta</taxon>
        <taxon>Spermatophyta</taxon>
        <taxon>Magnoliopsida</taxon>
        <taxon>eudicotyledons</taxon>
        <taxon>Gunneridae</taxon>
        <taxon>Pentapetalae</taxon>
        <taxon>rosids</taxon>
        <taxon>fabids</taxon>
        <taxon>Malpighiales</taxon>
        <taxon>Rhizophoraceae</taxon>
        <taxon>Rhizophora</taxon>
    </lineage>
</organism>
<dbReference type="AlphaFoldDB" id="A0A2P2QTP9"/>
<dbReference type="EMBL" id="GGEC01089841">
    <property type="protein sequence ID" value="MBX70325.1"/>
    <property type="molecule type" value="Transcribed_RNA"/>
</dbReference>
<reference evidence="1" key="1">
    <citation type="submission" date="2018-02" db="EMBL/GenBank/DDBJ databases">
        <title>Rhizophora mucronata_Transcriptome.</title>
        <authorList>
            <person name="Meera S.P."/>
            <person name="Sreeshan A."/>
            <person name="Augustine A."/>
        </authorList>
    </citation>
    <scope>NUCLEOTIDE SEQUENCE</scope>
    <source>
        <tissue evidence="1">Leaf</tissue>
    </source>
</reference>
<accession>A0A2P2QTP9</accession>